<dbReference type="InterPro" id="IPR029056">
    <property type="entry name" value="Ribokinase-like"/>
</dbReference>
<evidence type="ECO:0000259" key="1">
    <source>
        <dbReference type="Pfam" id="PF00294"/>
    </source>
</evidence>
<dbReference type="PANTHER" id="PTHR46566:SF2">
    <property type="entry name" value="ATP-DEPENDENT 6-PHOSPHOFRUCTOKINASE ISOZYME 2"/>
    <property type="match status" value="1"/>
</dbReference>
<name>A0A7C0Y7L1_9BACT</name>
<evidence type="ECO:0000313" key="2">
    <source>
        <dbReference type="EMBL" id="HDD52569.1"/>
    </source>
</evidence>
<dbReference type="SUPFAM" id="SSF53613">
    <property type="entry name" value="Ribokinase-like"/>
    <property type="match status" value="1"/>
</dbReference>
<organism evidence="2">
    <name type="scientific">Thermosulfidibacter takaii</name>
    <dbReference type="NCBI Taxonomy" id="412593"/>
    <lineage>
        <taxon>Bacteria</taxon>
        <taxon>Pseudomonadati</taxon>
        <taxon>Thermosulfidibacterota</taxon>
        <taxon>Thermosulfidibacteria</taxon>
        <taxon>Thermosulfidibacterales</taxon>
        <taxon>Thermosulfidibacteraceae</taxon>
    </lineage>
</organism>
<dbReference type="InterPro" id="IPR011611">
    <property type="entry name" value="PfkB_dom"/>
</dbReference>
<dbReference type="EMBL" id="DQWS01000027">
    <property type="protein sequence ID" value="HDD52569.1"/>
    <property type="molecule type" value="Genomic_DNA"/>
</dbReference>
<sequence>AQFMVFAGSIPPGLTRTVYRDLIEEARDRGIRPVLDTDGEALKHGVKAKPYMIKPNTYELERLVGRELRDAEDEEIIKAAKEVLDVGVEVVAVTRGKNRAVLVTEDRVYVGTPPQVKTVSAVGAGDSFLAAFLLALLHGKGFEEAFKWGLAAGSATAMTPGTELLKAEDFHRLLPEAVVEEV</sequence>
<dbReference type="GO" id="GO:0008443">
    <property type="term" value="F:phosphofructokinase activity"/>
    <property type="evidence" value="ECO:0007669"/>
    <property type="project" value="TreeGrafter"/>
</dbReference>
<gene>
    <name evidence="2" type="ORF">ENF32_00675</name>
</gene>
<dbReference type="Gene3D" id="3.40.1190.20">
    <property type="match status" value="1"/>
</dbReference>
<accession>A0A7C0Y7L1</accession>
<protein>
    <submittedName>
        <fullName evidence="2">1-phosphofructokinase</fullName>
    </submittedName>
</protein>
<dbReference type="AlphaFoldDB" id="A0A7C0Y7L1"/>
<dbReference type="Proteomes" id="UP000885690">
    <property type="component" value="Unassembled WGS sequence"/>
</dbReference>
<dbReference type="Pfam" id="PF00294">
    <property type="entry name" value="PfkB"/>
    <property type="match status" value="1"/>
</dbReference>
<dbReference type="PANTHER" id="PTHR46566">
    <property type="entry name" value="1-PHOSPHOFRUCTOKINASE-RELATED"/>
    <property type="match status" value="1"/>
</dbReference>
<feature type="non-terminal residue" evidence="2">
    <location>
        <position position="1"/>
    </location>
</feature>
<reference evidence="2" key="1">
    <citation type="journal article" date="2020" name="mSystems">
        <title>Genome- and Community-Level Interaction Insights into Carbon Utilization and Element Cycling Functions of Hydrothermarchaeota in Hydrothermal Sediment.</title>
        <authorList>
            <person name="Zhou Z."/>
            <person name="Liu Y."/>
            <person name="Xu W."/>
            <person name="Pan J."/>
            <person name="Luo Z.H."/>
            <person name="Li M."/>
        </authorList>
    </citation>
    <scope>NUCLEOTIDE SEQUENCE [LARGE SCALE GENOMIC DNA]</scope>
    <source>
        <strain evidence="2">HyVt-115</strain>
    </source>
</reference>
<feature type="domain" description="Carbohydrate kinase PfkB" evidence="1">
    <location>
        <begin position="1"/>
        <end position="163"/>
    </location>
</feature>
<dbReference type="GO" id="GO:0005829">
    <property type="term" value="C:cytosol"/>
    <property type="evidence" value="ECO:0007669"/>
    <property type="project" value="TreeGrafter"/>
</dbReference>
<proteinExistence type="predicted"/>
<comment type="caution">
    <text evidence="2">The sequence shown here is derived from an EMBL/GenBank/DDBJ whole genome shotgun (WGS) entry which is preliminary data.</text>
</comment>